<sequence length="992" mass="111696">MKPIKLTMNAFGPFSGSETIDFTTIIQSGIFLITGPTGAGKTTIFDAICFALYGRASGDNRQNENFKSDFAPETTLCNVYFEFELRGKVFCLFRQPQQQKLTSKGTYTMVPSKVELTLPNGDVITGALDVNVRINDILGINLNQFKQIVMLAQGEFQRLLEASSDEKQEIFRRIFSTELFDRFAQELGEKTRTLDAAIGKQTDAIAVCASGMDCGGDAEFYALTQAPSIDVEVLLAAAETFVKQDRAKLEKLEQKLLDLNALRDKLNLEQAVEVNHKFEKLEDLQKKTNVLLSRKGYIAEQKNKLDLIRGAQQVSKSDDMIAQLSAQIAEYQKEMQDCQHRLPLLANTMRQSQSALYEAKSREEVKQNLIEHRTKLAATQNVFFKIEQCNAELLELKKARERLKKNEYILQKLKERSVMIAQLREARKKLANIEQLSLLCEKAIEGNKAFAAVKEDYILQYDRFLSAQAGVLARTLEDHLPCPVCGSFDHPAPAKLAEDVPTQASLDETRNDLDALTAALNTLETDIKACFRQINYMDDVYSFKEEEVLSYPSEISASKENFERHVSALQNQIQEIELEVAELTDIAKPDEKYDDEIAVLDEIAKVTNRLLKSKAEIDSKKRQIDELYEQLSADIKDAEQLKAEIEATDKQIVQINEQIASTTQRFMDAKSEYDKLCKTVEISRSKMFNLNNQLSLAQNQFHADLNIFRFTSREMYEEHRALIDKATEIEEIINSYNIACTAATTELNSLETELRDKTQADVELLSAQHKELTARISDLNQQKVTLAARVKINTQAVGSIRERYNGMAKLYSQYKDVSELYRLASGNNAQRISFESYVLASYFDDIIALANMRLSKMTFSRYELRRKSDREKFGRASGLSLEIIDNYSGKARHITTLSGGESFKTSLALALSLADIVQMYAGGVIIDTMFIDEGFGTLDDESLSSAVQTLMSLGEDGRVVGIISHVSELKDRIPTRINVTSTKSGSTCNIVS</sequence>
<keyword evidence="6" id="KW-0540">Nuclease</keyword>
<dbReference type="AlphaFoldDB" id="A0A1H7ZA54"/>
<feature type="coiled-coil region" evidence="4">
    <location>
        <begin position="740"/>
        <end position="789"/>
    </location>
</feature>
<keyword evidence="4" id="KW-0175">Coiled coil</keyword>
<evidence type="ECO:0000256" key="2">
    <source>
        <dbReference type="ARBA" id="ARBA00011322"/>
    </source>
</evidence>
<reference evidence="6 7" key="1">
    <citation type="submission" date="2016-10" db="EMBL/GenBank/DDBJ databases">
        <authorList>
            <person name="de Groot N.N."/>
        </authorList>
    </citation>
    <scope>NUCLEOTIDE SEQUENCE [LARGE SCALE GENOMIC DNA]</scope>
    <source>
        <strain evidence="6 7">CGMCC 1.5070</strain>
    </source>
</reference>
<dbReference type="InterPro" id="IPR038729">
    <property type="entry name" value="Rad50/SbcC_AAA"/>
</dbReference>
<dbReference type="SUPFAM" id="SSF52540">
    <property type="entry name" value="P-loop containing nucleoside triphosphate hydrolases"/>
    <property type="match status" value="1"/>
</dbReference>
<feature type="coiled-coil region" evidence="4">
    <location>
        <begin position="235"/>
        <end position="269"/>
    </location>
</feature>
<dbReference type="InterPro" id="IPR027417">
    <property type="entry name" value="P-loop_NTPase"/>
</dbReference>
<evidence type="ECO:0000256" key="1">
    <source>
        <dbReference type="ARBA" id="ARBA00006930"/>
    </source>
</evidence>
<feature type="coiled-coil region" evidence="4">
    <location>
        <begin position="314"/>
        <end position="341"/>
    </location>
</feature>
<evidence type="ECO:0000313" key="7">
    <source>
        <dbReference type="Proteomes" id="UP000199158"/>
    </source>
</evidence>
<dbReference type="Gene3D" id="3.40.50.300">
    <property type="entry name" value="P-loop containing nucleotide triphosphate hydrolases"/>
    <property type="match status" value="2"/>
</dbReference>
<evidence type="ECO:0000256" key="4">
    <source>
        <dbReference type="SAM" id="Coils"/>
    </source>
</evidence>
<dbReference type="Proteomes" id="UP000199158">
    <property type="component" value="Unassembled WGS sequence"/>
</dbReference>
<feature type="domain" description="Rad50/SbcC-type AAA" evidence="5">
    <location>
        <begin position="5"/>
        <end position="287"/>
    </location>
</feature>
<gene>
    <name evidence="6" type="ORF">SAMN05216180_0528</name>
</gene>
<dbReference type="Pfam" id="PF13476">
    <property type="entry name" value="AAA_23"/>
    <property type="match status" value="1"/>
</dbReference>
<dbReference type="GO" id="GO:0016887">
    <property type="term" value="F:ATP hydrolysis activity"/>
    <property type="evidence" value="ECO:0007669"/>
    <property type="project" value="InterPro"/>
</dbReference>
<proteinExistence type="inferred from homology"/>
<dbReference type="GO" id="GO:0006302">
    <property type="term" value="P:double-strand break repair"/>
    <property type="evidence" value="ECO:0007669"/>
    <property type="project" value="InterPro"/>
</dbReference>
<dbReference type="EMBL" id="FOCG01000001">
    <property type="protein sequence ID" value="SEM55101.1"/>
    <property type="molecule type" value="Genomic_DNA"/>
</dbReference>
<dbReference type="GO" id="GO:0004527">
    <property type="term" value="F:exonuclease activity"/>
    <property type="evidence" value="ECO:0007669"/>
    <property type="project" value="UniProtKB-KW"/>
</dbReference>
<dbReference type="RefSeq" id="WP_092751350.1">
    <property type="nucleotide sequence ID" value="NZ_FOCG01000001.1"/>
</dbReference>
<dbReference type="PANTHER" id="PTHR32114">
    <property type="entry name" value="ABC TRANSPORTER ABCH.3"/>
    <property type="match status" value="1"/>
</dbReference>
<evidence type="ECO:0000313" key="6">
    <source>
        <dbReference type="EMBL" id="SEM55101.1"/>
    </source>
</evidence>
<dbReference type="STRING" id="474960.SAMN05216180_0528"/>
<comment type="subunit">
    <text evidence="2">Heterodimer of SbcC and SbcD.</text>
</comment>
<keyword evidence="6" id="KW-0269">Exonuclease</keyword>
<keyword evidence="6" id="KW-0378">Hydrolase</keyword>
<evidence type="ECO:0000256" key="3">
    <source>
        <dbReference type="ARBA" id="ARBA00013368"/>
    </source>
</evidence>
<dbReference type="PANTHER" id="PTHR32114:SF2">
    <property type="entry name" value="ABC TRANSPORTER ABCH.3"/>
    <property type="match status" value="1"/>
</dbReference>
<organism evidence="6 7">
    <name type="scientific">Hydrogenoanaerobacterium saccharovorans</name>
    <dbReference type="NCBI Taxonomy" id="474960"/>
    <lineage>
        <taxon>Bacteria</taxon>
        <taxon>Bacillati</taxon>
        <taxon>Bacillota</taxon>
        <taxon>Clostridia</taxon>
        <taxon>Eubacteriales</taxon>
        <taxon>Oscillospiraceae</taxon>
        <taxon>Hydrogenoanaerobacterium</taxon>
    </lineage>
</organism>
<name>A0A1H7ZA54_9FIRM</name>
<feature type="coiled-coil region" evidence="4">
    <location>
        <begin position="386"/>
        <end position="436"/>
    </location>
</feature>
<keyword evidence="7" id="KW-1185">Reference proteome</keyword>
<comment type="similarity">
    <text evidence="1">Belongs to the SMC family. SbcC subfamily.</text>
</comment>
<feature type="coiled-coil region" evidence="4">
    <location>
        <begin position="559"/>
        <end position="665"/>
    </location>
</feature>
<protein>
    <recommendedName>
        <fullName evidence="3">Nuclease SbcCD subunit C</fullName>
    </recommendedName>
</protein>
<dbReference type="OrthoDB" id="9795626at2"/>
<evidence type="ECO:0000259" key="5">
    <source>
        <dbReference type="Pfam" id="PF13476"/>
    </source>
</evidence>
<accession>A0A1H7ZA54</accession>
<dbReference type="Pfam" id="PF13558">
    <property type="entry name" value="SbcC_Walker_B"/>
    <property type="match status" value="1"/>
</dbReference>